<dbReference type="InterPro" id="IPR053176">
    <property type="entry name" value="T6SS_TssE1-like"/>
</dbReference>
<dbReference type="InterPro" id="IPR017737">
    <property type="entry name" value="TssE1-like"/>
</dbReference>
<name>A0ABV6Z1W9_UNCC1</name>
<dbReference type="Pfam" id="PF04965">
    <property type="entry name" value="GPW_gp25"/>
    <property type="match status" value="1"/>
</dbReference>
<proteinExistence type="predicted"/>
<dbReference type="PANTHER" id="PTHR38595">
    <property type="entry name" value="CYTOPLASMIC PROTEIN-RELATED"/>
    <property type="match status" value="1"/>
</dbReference>
<dbReference type="EMBL" id="JBHPBY010000313">
    <property type="protein sequence ID" value="MFC1852436.1"/>
    <property type="molecule type" value="Genomic_DNA"/>
</dbReference>
<reference evidence="3 4" key="1">
    <citation type="submission" date="2024-09" db="EMBL/GenBank/DDBJ databases">
        <title>Laminarin stimulates single cell rates of sulfate reduction while oxygen inhibits transcriptomic activity in coastal marine sediment.</title>
        <authorList>
            <person name="Lindsay M."/>
            <person name="Orcutt B."/>
            <person name="Emerson D."/>
            <person name="Stepanauskas R."/>
            <person name="D'Angelo T."/>
        </authorList>
    </citation>
    <scope>NUCLEOTIDE SEQUENCE [LARGE SCALE GENOMIC DNA]</scope>
    <source>
        <strain evidence="3">SAG AM-311-K15</strain>
    </source>
</reference>
<dbReference type="InterPro" id="IPR007048">
    <property type="entry name" value="IraD/Gp25-like"/>
</dbReference>
<evidence type="ECO:0000313" key="3">
    <source>
        <dbReference type="EMBL" id="MFC1852445.1"/>
    </source>
</evidence>
<accession>A0ABV6Z1W9</accession>
<keyword evidence="4" id="KW-1185">Reference proteome</keyword>
<dbReference type="EMBL" id="JBHPBY010000313">
    <property type="protein sequence ID" value="MFC1852445.1"/>
    <property type="molecule type" value="Genomic_DNA"/>
</dbReference>
<dbReference type="Proteomes" id="UP001594351">
    <property type="component" value="Unassembled WGS sequence"/>
</dbReference>
<comment type="caution">
    <text evidence="3">The sequence shown here is derived from an EMBL/GenBank/DDBJ whole genome shotgun (WGS) entry which is preliminary data.</text>
</comment>
<protein>
    <submittedName>
        <fullName evidence="3">Type VI secretion system baseplate subunit TssE</fullName>
    </submittedName>
</protein>
<dbReference type="SUPFAM" id="SSF160719">
    <property type="entry name" value="gpW/gp25-like"/>
    <property type="match status" value="1"/>
</dbReference>
<evidence type="ECO:0000313" key="2">
    <source>
        <dbReference type="EMBL" id="MFC1852436.1"/>
    </source>
</evidence>
<dbReference type="NCBIfam" id="TIGR03357">
    <property type="entry name" value="VI_zyme"/>
    <property type="match status" value="1"/>
</dbReference>
<sequence>MPEERLLERIAHLEDTEYDDKLTRVERELNSVILHLQRMLNTRQGSVPTALDYGIPDFTNFPGEMLQETGSKMEKIIKKTILKYEPRLQNIKIIFDIHPDDVLALRFKLDALLLSDRKVPVVFETVLTSSGKCNIHR</sequence>
<evidence type="ECO:0000259" key="1">
    <source>
        <dbReference type="Pfam" id="PF04965"/>
    </source>
</evidence>
<dbReference type="PANTHER" id="PTHR38595:SF2">
    <property type="entry name" value="TYPE VI SECRETION SYSTEM BASEPLATE SUBUNIT TSSE"/>
    <property type="match status" value="1"/>
</dbReference>
<feature type="domain" description="IraD/Gp25-like" evidence="1">
    <location>
        <begin position="30"/>
        <end position="116"/>
    </location>
</feature>
<evidence type="ECO:0000313" key="4">
    <source>
        <dbReference type="Proteomes" id="UP001594351"/>
    </source>
</evidence>
<dbReference type="Gene3D" id="3.10.450.40">
    <property type="match status" value="1"/>
</dbReference>
<gene>
    <name evidence="3" type="primary">tssE</name>
    <name evidence="2" type="ORF">ACFL27_19735</name>
    <name evidence="3" type="ORF">ACFL27_19780</name>
</gene>
<organism evidence="3 4">
    <name type="scientific">candidate division CSSED10-310 bacterium</name>
    <dbReference type="NCBI Taxonomy" id="2855610"/>
    <lineage>
        <taxon>Bacteria</taxon>
        <taxon>Bacteria division CSSED10-310</taxon>
    </lineage>
</organism>